<dbReference type="GO" id="GO:0005634">
    <property type="term" value="C:nucleus"/>
    <property type="evidence" value="ECO:0007669"/>
    <property type="project" value="TreeGrafter"/>
</dbReference>
<accession>A0A1E4SAG6</accession>
<dbReference type="Pfam" id="PF09749">
    <property type="entry name" value="HVSL"/>
    <property type="match status" value="1"/>
</dbReference>
<dbReference type="AlphaFoldDB" id="A0A0H5C0X8"/>
<reference evidence="9 11" key="3">
    <citation type="journal article" date="2016" name="Proc. Natl. Acad. Sci. U.S.A.">
        <title>Comparative genomics of biotechnologically important yeasts.</title>
        <authorList>
            <person name="Riley R."/>
            <person name="Haridas S."/>
            <person name="Wolfe K.H."/>
            <person name="Lopes M.R."/>
            <person name="Hittinger C.T."/>
            <person name="Goeker M."/>
            <person name="Salamov A.A."/>
            <person name="Wisecaver J.H."/>
            <person name="Long T.M."/>
            <person name="Calvey C.H."/>
            <person name="Aerts A.L."/>
            <person name="Barry K.W."/>
            <person name="Choi C."/>
            <person name="Clum A."/>
            <person name="Coughlan A.Y."/>
            <person name="Deshpande S."/>
            <person name="Douglass A.P."/>
            <person name="Hanson S.J."/>
            <person name="Klenk H.-P."/>
            <person name="LaButti K.M."/>
            <person name="Lapidus A."/>
            <person name="Lindquist E.A."/>
            <person name="Lipzen A.M."/>
            <person name="Meier-Kolthoff J.P."/>
            <person name="Ohm R.A."/>
            <person name="Otillar R.P."/>
            <person name="Pangilinan J.L."/>
            <person name="Peng Y."/>
            <person name="Rokas A."/>
            <person name="Rosa C.A."/>
            <person name="Scheuner C."/>
            <person name="Sibirny A.A."/>
            <person name="Slot J.C."/>
            <person name="Stielow J.B."/>
            <person name="Sun H."/>
            <person name="Kurtzman C.P."/>
            <person name="Blackwell M."/>
            <person name="Grigoriev I.V."/>
            <person name="Jeffries T.W."/>
        </authorList>
    </citation>
    <scope>NUCLEOTIDE SEQUENCE [LARGE SCALE GENOMIC DNA]</scope>
    <source>
        <strain evidence="11">ATCC 18201 / CBS 1600 / BCRC 20928 / JCM 3617 / NBRC 0987 / NRRL Y-1542</strain>
        <strain evidence="9">NRRL Y-1542</strain>
    </source>
</reference>
<dbReference type="EMBL" id="KV453925">
    <property type="protein sequence ID" value="ODV76466.1"/>
    <property type="molecule type" value="Genomic_DNA"/>
</dbReference>
<dbReference type="Proteomes" id="UP000094389">
    <property type="component" value="Unassembled WGS sequence"/>
</dbReference>
<evidence type="ECO:0000256" key="3">
    <source>
        <dbReference type="ARBA" id="ARBA00023239"/>
    </source>
</evidence>
<proteinExistence type="predicted"/>
<gene>
    <name evidence="8" type="ORF">BN1211_1114</name>
    <name evidence="9" type="ORF">CYBJADRAFT_165745</name>
</gene>
<dbReference type="InterPro" id="IPR027521">
    <property type="entry name" value="Usb1"/>
</dbReference>
<protein>
    <recommendedName>
        <fullName evidence="5">U6 snRNA phosphodiesterase 1</fullName>
    </recommendedName>
    <alternativeName>
        <fullName evidence="6">3'-5' RNA exonuclease USB1</fullName>
    </alternativeName>
</protein>
<dbReference type="OMA" id="RVQELPW"/>
<evidence type="ECO:0000256" key="7">
    <source>
        <dbReference type="SAM" id="MobiDB-lite"/>
    </source>
</evidence>
<evidence type="ECO:0000256" key="5">
    <source>
        <dbReference type="ARBA" id="ARBA00029543"/>
    </source>
</evidence>
<reference evidence="10" key="2">
    <citation type="journal article" date="2015" name="J. Biotechnol.">
        <title>The structure of the Cyberlindnera jadinii genome and its relation to Candida utilis analyzed by the occurrence of single nucleotide polymorphisms.</title>
        <authorList>
            <person name="Rupp O."/>
            <person name="Brinkrolf K."/>
            <person name="Buerth C."/>
            <person name="Kunigo M."/>
            <person name="Schneider J."/>
            <person name="Jaenicke S."/>
            <person name="Goesmann A."/>
            <person name="Puehler A."/>
            <person name="Jaeger K.-E."/>
            <person name="Ernst J.F."/>
        </authorList>
    </citation>
    <scope>NUCLEOTIDE SEQUENCE [LARGE SCALE GENOMIC DNA]</scope>
    <source>
        <strain evidence="10">ATCC 18201 / CBS 1600 / BCRC 20928 / JCM 3617 / NBRC 0987 / NRRL Y-1542</strain>
    </source>
</reference>
<dbReference type="GO" id="GO:0016829">
    <property type="term" value="F:lyase activity"/>
    <property type="evidence" value="ECO:0007669"/>
    <property type="project" value="UniProtKB-KW"/>
</dbReference>
<dbReference type="STRING" id="983966.A0A0H5C0X8"/>
<evidence type="ECO:0000313" key="9">
    <source>
        <dbReference type="EMBL" id="ODV76466.1"/>
    </source>
</evidence>
<dbReference type="Proteomes" id="UP000038830">
    <property type="component" value="Unassembled WGS sequence"/>
</dbReference>
<dbReference type="EMBL" id="CDQK01000001">
    <property type="protein sequence ID" value="CEP21092.1"/>
    <property type="molecule type" value="Genomic_DNA"/>
</dbReference>
<keyword evidence="2" id="KW-0378">Hydrolase</keyword>
<evidence type="ECO:0000256" key="4">
    <source>
        <dbReference type="ARBA" id="ARBA00023242"/>
    </source>
</evidence>
<evidence type="ECO:0000313" key="10">
    <source>
        <dbReference type="Proteomes" id="UP000038830"/>
    </source>
</evidence>
<organism evidence="8 10">
    <name type="scientific">Cyberlindnera jadinii (strain ATCC 18201 / CBS 1600 / BCRC 20928 / JCM 3617 / NBRC 0987 / NRRL Y-1542)</name>
    <name type="common">Torula yeast</name>
    <name type="synonym">Candida utilis</name>
    <dbReference type="NCBI Taxonomy" id="983966"/>
    <lineage>
        <taxon>Eukaryota</taxon>
        <taxon>Fungi</taxon>
        <taxon>Dikarya</taxon>
        <taxon>Ascomycota</taxon>
        <taxon>Saccharomycotina</taxon>
        <taxon>Saccharomycetes</taxon>
        <taxon>Phaffomycetales</taxon>
        <taxon>Phaffomycetaceae</taxon>
        <taxon>Cyberlindnera</taxon>
    </lineage>
</organism>
<dbReference type="OrthoDB" id="49151at2759"/>
<evidence type="ECO:0000256" key="6">
    <source>
        <dbReference type="ARBA" id="ARBA00030030"/>
    </source>
</evidence>
<evidence type="ECO:0000313" key="11">
    <source>
        <dbReference type="Proteomes" id="UP000094389"/>
    </source>
</evidence>
<evidence type="ECO:0000256" key="1">
    <source>
        <dbReference type="ARBA" id="ARBA00022722"/>
    </source>
</evidence>
<dbReference type="GO" id="GO:0034477">
    <property type="term" value="P:U6 snRNA 3'-end processing"/>
    <property type="evidence" value="ECO:0007669"/>
    <property type="project" value="InterPro"/>
</dbReference>
<keyword evidence="4" id="KW-0539">Nucleus</keyword>
<dbReference type="Gene3D" id="3.90.1140.10">
    <property type="entry name" value="Cyclic phosphodiesterase"/>
    <property type="match status" value="1"/>
</dbReference>
<keyword evidence="11" id="KW-1185">Reference proteome</keyword>
<dbReference type="RefSeq" id="XP_020073505.1">
    <property type="nucleotide sequence ID" value="XM_020214184.1"/>
</dbReference>
<dbReference type="PANTHER" id="PTHR13522:SF3">
    <property type="entry name" value="U6 SNRNA PHOSPHODIESTERASE 1"/>
    <property type="match status" value="1"/>
</dbReference>
<name>A0A0H5C0X8_CYBJN</name>
<dbReference type="PANTHER" id="PTHR13522">
    <property type="entry name" value="U6 SNRNA PHOSPHODIESTERASE 1"/>
    <property type="match status" value="1"/>
</dbReference>
<feature type="region of interest" description="Disordered" evidence="7">
    <location>
        <begin position="23"/>
        <end position="43"/>
    </location>
</feature>
<sequence length="285" mass="32019">MYTGTEVCNSTAVLMDTISRYCSDSESNSDGDTDPIVNNDSLPPVPDSIIDIKSHRPSPSHVTKRMRLAYHNLLTVPPGFQNVYTSAEFIPSQSLQLILKEVINNANTVCKHSSLRPPRYSALYKNELNVTQPLHLSLTANVYLSIDQRSRFKSELRTKVSRLPLRKYIMRFDKVCVVPNNNMSSTFLALTLSKESRHATESLFDLISDVIDDITNGEPLIRGPELSKDALHVSIAKTEPFDYTLQQLKELNTTLEEVEVDPTVEVEYTSLKVTDDPSSFTVHLS</sequence>
<dbReference type="GO" id="GO:0000175">
    <property type="term" value="F:3'-5'-RNA exonuclease activity"/>
    <property type="evidence" value="ECO:0007669"/>
    <property type="project" value="TreeGrafter"/>
</dbReference>
<accession>A0A0H5C0X8</accession>
<reference evidence="8" key="1">
    <citation type="submission" date="2014-12" db="EMBL/GenBank/DDBJ databases">
        <authorList>
            <person name="Jaenicke S."/>
        </authorList>
    </citation>
    <scope>NUCLEOTIDE SEQUENCE [LARGE SCALE GENOMIC DNA]</scope>
    <source>
        <strain evidence="8">CBS1600</strain>
    </source>
</reference>
<keyword evidence="1" id="KW-0540">Nuclease</keyword>
<evidence type="ECO:0000313" key="8">
    <source>
        <dbReference type="EMBL" id="CEP21092.1"/>
    </source>
</evidence>
<dbReference type="GeneID" id="30988580"/>
<evidence type="ECO:0000256" key="2">
    <source>
        <dbReference type="ARBA" id="ARBA00022801"/>
    </source>
</evidence>
<keyword evidence="3" id="KW-0456">Lyase</keyword>